<sequence length="358" mass="39340">MDILTDFMDGEAAFQGFSEGTMVIFLALIGLSIVFGVLSRRYLFPRLMNLFSKNERIDGKTLFAPASLGWMVGTLVFSQGIDYLTTNCDPVWNQDLISNLNEVVFTGFIILMLIAAYRLVDYLDAFIVVEGDDNIASRRSLASVAESVGRVAVVVIGAFVLAGYAGVDLNGLIAGLGITGLALALAAKDSVSNIFGAVSILVDQPFNVGDWIIVDGVEGEVVNIGLRTTLIRTSADTMITVPNSNMVNSPVENFSKRRFRRITPKFEFEEDSNPAHLKEFCEILLNKVNDDARSIKEEDSWVRVQAFGTAMVVVAGNFYCVSSAATQRELNEDLLMMARETAAKLNLIFFEPRLRNNK</sequence>
<feature type="domain" description="Mechanosensitive ion channel transmembrane helices 2/3" evidence="9">
    <location>
        <begin position="150"/>
        <end position="188"/>
    </location>
</feature>
<evidence type="ECO:0000256" key="2">
    <source>
        <dbReference type="ARBA" id="ARBA00008017"/>
    </source>
</evidence>
<dbReference type="GO" id="GO:0005886">
    <property type="term" value="C:plasma membrane"/>
    <property type="evidence" value="ECO:0007669"/>
    <property type="project" value="UniProtKB-SubCell"/>
</dbReference>
<name>A0A1B1TA27_9ARCH</name>
<dbReference type="Pfam" id="PF00924">
    <property type="entry name" value="MS_channel_2nd"/>
    <property type="match status" value="1"/>
</dbReference>
<evidence type="ECO:0000256" key="5">
    <source>
        <dbReference type="ARBA" id="ARBA00022989"/>
    </source>
</evidence>
<keyword evidence="3" id="KW-1003">Cell membrane</keyword>
<evidence type="ECO:0000256" key="4">
    <source>
        <dbReference type="ARBA" id="ARBA00022692"/>
    </source>
</evidence>
<keyword evidence="4 7" id="KW-0812">Transmembrane</keyword>
<dbReference type="Gene3D" id="2.30.30.60">
    <property type="match status" value="1"/>
</dbReference>
<reference evidence="10" key="1">
    <citation type="submission" date="2014-11" db="EMBL/GenBank/DDBJ databases">
        <authorList>
            <person name="Zhu J."/>
            <person name="Qi W."/>
            <person name="Song R."/>
        </authorList>
    </citation>
    <scope>NUCLEOTIDE SEQUENCE</scope>
</reference>
<protein>
    <submittedName>
        <fullName evidence="10">Small-conductance mechanosensitive channel-like protein (YnaI, mscMJ, MSL)</fullName>
    </submittedName>
</protein>
<dbReference type="InterPro" id="IPR006685">
    <property type="entry name" value="MscS_channel_2nd"/>
</dbReference>
<feature type="transmembrane region" description="Helical" evidence="7">
    <location>
        <begin position="101"/>
        <end position="120"/>
    </location>
</feature>
<dbReference type="PANTHER" id="PTHR30566:SF5">
    <property type="entry name" value="MECHANOSENSITIVE ION CHANNEL PROTEIN 1, MITOCHONDRIAL-RELATED"/>
    <property type="match status" value="1"/>
</dbReference>
<dbReference type="Gene3D" id="1.10.287.1260">
    <property type="match status" value="1"/>
</dbReference>
<feature type="transmembrane region" description="Helical" evidence="7">
    <location>
        <begin position="141"/>
        <end position="163"/>
    </location>
</feature>
<evidence type="ECO:0000259" key="8">
    <source>
        <dbReference type="Pfam" id="PF00924"/>
    </source>
</evidence>
<comment type="similarity">
    <text evidence="2">Belongs to the MscS (TC 1.A.23) family.</text>
</comment>
<evidence type="ECO:0000256" key="3">
    <source>
        <dbReference type="ARBA" id="ARBA00022475"/>
    </source>
</evidence>
<evidence type="ECO:0000259" key="9">
    <source>
        <dbReference type="Pfam" id="PF21088"/>
    </source>
</evidence>
<dbReference type="EMBL" id="KP211813">
    <property type="protein sequence ID" value="ANV79115.1"/>
    <property type="molecule type" value="Genomic_DNA"/>
</dbReference>
<dbReference type="InterPro" id="IPR010920">
    <property type="entry name" value="LSM_dom_sf"/>
</dbReference>
<dbReference type="SUPFAM" id="SSF50182">
    <property type="entry name" value="Sm-like ribonucleoproteins"/>
    <property type="match status" value="1"/>
</dbReference>
<evidence type="ECO:0000256" key="7">
    <source>
        <dbReference type="SAM" id="Phobius"/>
    </source>
</evidence>
<evidence type="ECO:0000313" key="10">
    <source>
        <dbReference type="EMBL" id="ANV79115.1"/>
    </source>
</evidence>
<dbReference type="SUPFAM" id="SSF82861">
    <property type="entry name" value="Mechanosensitive channel protein MscS (YggB), transmembrane region"/>
    <property type="match status" value="1"/>
</dbReference>
<reference evidence="10" key="2">
    <citation type="journal article" date="2015" name="ISME J.">
        <title>A new class of marine Euryarchaeota group II from the Mediterranean deep chlorophyll maximum.</title>
        <authorList>
            <person name="Martin-Cuadrado A.B."/>
            <person name="Garcia-Heredia I."/>
            <person name="Molto A.G."/>
            <person name="Lopez-Ubeda R."/>
            <person name="Kimes N."/>
            <person name="Lopez-Garcia P."/>
            <person name="Moreira D."/>
            <person name="Rodriguez-Valera F."/>
        </authorList>
    </citation>
    <scope>NUCLEOTIDE SEQUENCE</scope>
</reference>
<dbReference type="AlphaFoldDB" id="A0A1B1TA27"/>
<feature type="domain" description="Mechanosensitive ion channel MscS" evidence="8">
    <location>
        <begin position="189"/>
        <end position="256"/>
    </location>
</feature>
<accession>A0A1B1TA27</accession>
<feature type="transmembrane region" description="Helical" evidence="7">
    <location>
        <begin position="61"/>
        <end position="81"/>
    </location>
</feature>
<dbReference type="PANTHER" id="PTHR30566">
    <property type="entry name" value="YNAI-RELATED MECHANOSENSITIVE ION CHANNEL"/>
    <property type="match status" value="1"/>
</dbReference>
<dbReference type="InterPro" id="IPR011014">
    <property type="entry name" value="MscS_channel_TM-2"/>
</dbReference>
<organism evidence="10">
    <name type="scientific">uncultured Poseidoniia archaeon</name>
    <dbReference type="NCBI Taxonomy" id="1697135"/>
    <lineage>
        <taxon>Archaea</taxon>
        <taxon>Methanobacteriati</taxon>
        <taxon>Thermoplasmatota</taxon>
        <taxon>Candidatus Poseidoniia</taxon>
        <taxon>environmental samples</taxon>
    </lineage>
</organism>
<dbReference type="InterPro" id="IPR023408">
    <property type="entry name" value="MscS_beta-dom_sf"/>
</dbReference>
<keyword evidence="5 7" id="KW-1133">Transmembrane helix</keyword>
<dbReference type="Pfam" id="PF21088">
    <property type="entry name" value="MS_channel_1st"/>
    <property type="match status" value="1"/>
</dbReference>
<proteinExistence type="inferred from homology"/>
<feature type="transmembrane region" description="Helical" evidence="7">
    <location>
        <begin position="20"/>
        <end position="40"/>
    </location>
</feature>
<dbReference type="GO" id="GO:0055085">
    <property type="term" value="P:transmembrane transport"/>
    <property type="evidence" value="ECO:0007669"/>
    <property type="project" value="InterPro"/>
</dbReference>
<comment type="subcellular location">
    <subcellularLocation>
        <location evidence="1">Cell membrane</location>
        <topology evidence="1">Multi-pass membrane protein</topology>
    </subcellularLocation>
</comment>
<evidence type="ECO:0000256" key="1">
    <source>
        <dbReference type="ARBA" id="ARBA00004651"/>
    </source>
</evidence>
<keyword evidence="6 7" id="KW-0472">Membrane</keyword>
<dbReference type="InterPro" id="IPR049142">
    <property type="entry name" value="MS_channel_1st"/>
</dbReference>
<evidence type="ECO:0000256" key="6">
    <source>
        <dbReference type="ARBA" id="ARBA00023136"/>
    </source>
</evidence>